<dbReference type="Pfam" id="PF00512">
    <property type="entry name" value="HisKA"/>
    <property type="match status" value="1"/>
</dbReference>
<dbReference type="PROSITE" id="PS50110">
    <property type="entry name" value="RESPONSE_REGULATORY"/>
    <property type="match status" value="1"/>
</dbReference>
<dbReference type="Gene3D" id="3.40.50.2300">
    <property type="match status" value="1"/>
</dbReference>
<keyword evidence="5" id="KW-0547">Nucleotide-binding</keyword>
<feature type="modified residue" description="4-aspartylphosphate" evidence="12">
    <location>
        <position position="1147"/>
    </location>
</feature>
<dbReference type="InterPro" id="IPR018062">
    <property type="entry name" value="HTH_AraC-typ_CS"/>
</dbReference>
<evidence type="ECO:0000256" key="7">
    <source>
        <dbReference type="ARBA" id="ARBA00022840"/>
    </source>
</evidence>
<dbReference type="Gene3D" id="1.10.287.130">
    <property type="match status" value="1"/>
</dbReference>
<evidence type="ECO:0000256" key="3">
    <source>
        <dbReference type="ARBA" id="ARBA00022553"/>
    </source>
</evidence>
<organism evidence="17 18">
    <name type="scientific">Arenibacter nanhaiticus</name>
    <dbReference type="NCBI Taxonomy" id="558155"/>
    <lineage>
        <taxon>Bacteria</taxon>
        <taxon>Pseudomonadati</taxon>
        <taxon>Bacteroidota</taxon>
        <taxon>Flavobacteriia</taxon>
        <taxon>Flavobacteriales</taxon>
        <taxon>Flavobacteriaceae</taxon>
        <taxon>Arenibacter</taxon>
    </lineage>
</organism>
<dbReference type="SUPFAM" id="SSF47384">
    <property type="entry name" value="Homodimeric domain of signal transducing histidine kinase"/>
    <property type="match status" value="1"/>
</dbReference>
<keyword evidence="8" id="KW-0902">Two-component regulatory system</keyword>
<dbReference type="InterPro" id="IPR003661">
    <property type="entry name" value="HisK_dim/P_dom"/>
</dbReference>
<dbReference type="SUPFAM" id="SSF50998">
    <property type="entry name" value="Quinoprotein alcohol dehydrogenase-like"/>
    <property type="match status" value="1"/>
</dbReference>
<dbReference type="EC" id="2.7.13.3" evidence="2"/>
<dbReference type="SMART" id="SM00387">
    <property type="entry name" value="HATPase_c"/>
    <property type="match status" value="1"/>
</dbReference>
<evidence type="ECO:0000256" key="9">
    <source>
        <dbReference type="ARBA" id="ARBA00023015"/>
    </source>
</evidence>
<gene>
    <name evidence="17" type="ORF">SAMN04487911_1062</name>
</gene>
<proteinExistence type="predicted"/>
<dbReference type="InterPro" id="IPR001789">
    <property type="entry name" value="Sig_transdc_resp-reg_receiver"/>
</dbReference>
<dbReference type="Gene3D" id="1.10.10.60">
    <property type="entry name" value="Homeodomain-like"/>
    <property type="match status" value="1"/>
</dbReference>
<keyword evidence="6" id="KW-0418">Kinase</keyword>
<dbReference type="PROSITE" id="PS50109">
    <property type="entry name" value="HIS_KIN"/>
    <property type="match status" value="1"/>
</dbReference>
<dbReference type="Gene3D" id="3.30.565.10">
    <property type="entry name" value="Histidine kinase-like ATPase, C-terminal domain"/>
    <property type="match status" value="1"/>
</dbReference>
<feature type="domain" description="Histidine kinase" evidence="15">
    <location>
        <begin position="840"/>
        <end position="1059"/>
    </location>
</feature>
<keyword evidence="9" id="KW-0805">Transcription regulation</keyword>
<protein>
    <recommendedName>
        <fullName evidence="2">histidine kinase</fullName>
        <ecNumber evidence="2">2.7.13.3</ecNumber>
    </recommendedName>
</protein>
<name>A0A1M6E3A7_9FLAO</name>
<dbReference type="SUPFAM" id="SSF46689">
    <property type="entry name" value="Homeodomain-like"/>
    <property type="match status" value="1"/>
</dbReference>
<sequence length="1354" mass="154290">MLGVMLWLWFLGSTAVYCQKSSNFIKLPFTLDNQKIRVYQTVQDSLGFVWLAHGNGLSKYDGHRFTFISSDKIFKEDLNQNEVKKILKDSYSRIWVLSTSGELRYLAANDTFLPIGEEANSILKNHKLTMFMEEKGILWLGTSNGGIFTYDVLTGKLNGITTIPNVTEGSTELTSMVVRNSEQLIVSTYMGPVYIYSLVTGELKEFNVPYETRIPDNVFLLLDNKDRLWLGSSYVNHGLLIYDFDTKNFVQDAIFDKERKNLLKDPFTFMYKDSKGIFWIGTDGNGLFKINLDTDEFQNYKHNDLNEFSLSSNTILDIYEDMNHNLWVISNYGDIKILPNPDGQFKYHSGSLNNKTARVLSTYRAQNNALWIGTDGQGLMKFSEESKLEKQFFASSKKQKAFYIHTINEDRNNDIWVGTYKNGLWVYDKEIKEFSKIPLVGGKGLEASDVRTSFRDAKDRIWVATDIGVYVFADKNRLLASFPNNSAGLSGIITQSIVQDHKGGLWLGSDGGGLFEFKEDFSDFSKSTFKQYPYVDEKGQTKKSFRIQSMAAVSNGDIWVVTTLGSLLKFDPKTGEFKSMEINDPSKKVVFRSVVSDSQEKLWLGSSHGLWNYNPKDSLLKIFYDKDGLQDNYFMPRSAHRGADGYLYFGSLNGVNYFKPNNLKKKEYVPNLLLEEIKILNQPAISVIPEQLKNGVEKITHLSLEHDQSSFSFRFLALDNVLFPHYSYAYRLKGFNEDWVISENERLASYTNIPPGNYVFEVKAGTDKDLWNIAPIAINIHIAQPFWNTPWAHIIYVLLALALIYSIFVWLQLRNKLASEELQNRHERELYALKMNFFAKMSHEIQTPLTLILIPLENMIDRAVKSGNVVLEKRLRLIENNARRLSRIVFELTSLRDKELEKLVLRASPGDIIEDLKLIVASFEEQADFKGIRFRFNYPSNGLTISYDKEKIEHVFYNLLSNAFKFTPKGGTICLDILVEEWDKKVKISITDSGPGIPKEELDSIFKLFYQTGAGKEKIGTGIGLALTKELVDLHNGSIDVKSDPEKGSCFIVTLPIIRDLDTVSEENKSANSLDEGLKENTLEVLPSKDLSTKEQSKTILIVEDNYELQISLKDIFRDSYQIILADDGKEGYDLALQHLPDLIISDVMMPKIDGIQMSEMLLKNTNTAHIPIILLTAKKESQSKILGLRAGAVEYINKPFNINELILKVNNILTRRDRLLFKFKNDLISTPTKGNLKSQDEIFLDKIVALIENNMGNPDFKLEDLAVEFNMSYSAIYRKFQALTGKKIVDFVRTMRLKKAAVLIGECNYSISEAAFMVGFNDPKYFSKCFKKEFGKSPGKLKGKNRTNSSPEA</sequence>
<dbReference type="Pfam" id="PF12833">
    <property type="entry name" value="HTH_18"/>
    <property type="match status" value="1"/>
</dbReference>
<dbReference type="Gene3D" id="2.60.40.10">
    <property type="entry name" value="Immunoglobulins"/>
    <property type="match status" value="1"/>
</dbReference>
<dbReference type="Pfam" id="PF00072">
    <property type="entry name" value="Response_reg"/>
    <property type="match status" value="1"/>
</dbReference>
<dbReference type="STRING" id="558155.SAMN04487911_1062"/>
<evidence type="ECO:0000256" key="11">
    <source>
        <dbReference type="ARBA" id="ARBA00023163"/>
    </source>
</evidence>
<evidence type="ECO:0000256" key="4">
    <source>
        <dbReference type="ARBA" id="ARBA00022679"/>
    </source>
</evidence>
<dbReference type="SMART" id="SM00448">
    <property type="entry name" value="REC"/>
    <property type="match status" value="1"/>
</dbReference>
<dbReference type="PANTHER" id="PTHR43547:SF2">
    <property type="entry name" value="HYBRID SIGNAL TRANSDUCTION HISTIDINE KINASE C"/>
    <property type="match status" value="1"/>
</dbReference>
<keyword evidence="7" id="KW-0067">ATP-binding</keyword>
<dbReference type="InterPro" id="IPR004358">
    <property type="entry name" value="Sig_transdc_His_kin-like_C"/>
</dbReference>
<dbReference type="Pfam" id="PF07495">
    <property type="entry name" value="Y_Y_Y"/>
    <property type="match status" value="1"/>
</dbReference>
<evidence type="ECO:0000256" key="10">
    <source>
        <dbReference type="ARBA" id="ARBA00023125"/>
    </source>
</evidence>
<dbReference type="InterPro" id="IPR011047">
    <property type="entry name" value="Quinoprotein_ADH-like_sf"/>
</dbReference>
<dbReference type="InterPro" id="IPR009057">
    <property type="entry name" value="Homeodomain-like_sf"/>
</dbReference>
<dbReference type="InterPro" id="IPR011110">
    <property type="entry name" value="Reg_prop"/>
</dbReference>
<evidence type="ECO:0000256" key="13">
    <source>
        <dbReference type="SAM" id="MobiDB-lite"/>
    </source>
</evidence>
<dbReference type="GO" id="GO:0000155">
    <property type="term" value="F:phosphorelay sensor kinase activity"/>
    <property type="evidence" value="ECO:0007669"/>
    <property type="project" value="InterPro"/>
</dbReference>
<dbReference type="InterPro" id="IPR013783">
    <property type="entry name" value="Ig-like_fold"/>
</dbReference>
<dbReference type="EMBL" id="FQYX01000006">
    <property type="protein sequence ID" value="SHI79860.1"/>
    <property type="molecule type" value="Genomic_DNA"/>
</dbReference>
<dbReference type="PROSITE" id="PS00041">
    <property type="entry name" value="HTH_ARAC_FAMILY_1"/>
    <property type="match status" value="1"/>
</dbReference>
<feature type="domain" description="Response regulatory" evidence="16">
    <location>
        <begin position="1099"/>
        <end position="1214"/>
    </location>
</feature>
<dbReference type="PANTHER" id="PTHR43547">
    <property type="entry name" value="TWO-COMPONENT HISTIDINE KINASE"/>
    <property type="match status" value="1"/>
</dbReference>
<evidence type="ECO:0000256" key="2">
    <source>
        <dbReference type="ARBA" id="ARBA00012438"/>
    </source>
</evidence>
<dbReference type="InterPro" id="IPR003594">
    <property type="entry name" value="HATPase_dom"/>
</dbReference>
<evidence type="ECO:0000259" key="15">
    <source>
        <dbReference type="PROSITE" id="PS50109"/>
    </source>
</evidence>
<reference evidence="17 18" key="1">
    <citation type="submission" date="2016-11" db="EMBL/GenBank/DDBJ databases">
        <authorList>
            <person name="Jaros S."/>
            <person name="Januszkiewicz K."/>
            <person name="Wedrychowicz H."/>
        </authorList>
    </citation>
    <scope>NUCLEOTIDE SEQUENCE [LARGE SCALE GENOMIC DNA]</scope>
    <source>
        <strain evidence="17 18">CGMCC 1.8863</strain>
    </source>
</reference>
<evidence type="ECO:0000259" key="16">
    <source>
        <dbReference type="PROSITE" id="PS50110"/>
    </source>
</evidence>
<dbReference type="SUPFAM" id="SSF55874">
    <property type="entry name" value="ATPase domain of HSP90 chaperone/DNA topoisomerase II/histidine kinase"/>
    <property type="match status" value="1"/>
</dbReference>
<dbReference type="Gene3D" id="2.130.10.10">
    <property type="entry name" value="YVTN repeat-like/Quinoprotein amine dehydrogenase"/>
    <property type="match status" value="3"/>
</dbReference>
<dbReference type="PROSITE" id="PS01124">
    <property type="entry name" value="HTH_ARAC_FAMILY_2"/>
    <property type="match status" value="1"/>
</dbReference>
<evidence type="ECO:0000256" key="8">
    <source>
        <dbReference type="ARBA" id="ARBA00023012"/>
    </source>
</evidence>
<keyword evidence="11" id="KW-0804">Transcription</keyword>
<dbReference type="InterPro" id="IPR015943">
    <property type="entry name" value="WD40/YVTN_repeat-like_dom_sf"/>
</dbReference>
<dbReference type="PRINTS" id="PR00344">
    <property type="entry name" value="BCTRLSENSOR"/>
</dbReference>
<dbReference type="InterPro" id="IPR011123">
    <property type="entry name" value="Y_Y_Y"/>
</dbReference>
<dbReference type="CDD" id="cd00082">
    <property type="entry name" value="HisKA"/>
    <property type="match status" value="1"/>
</dbReference>
<dbReference type="SMART" id="SM00388">
    <property type="entry name" value="HisKA"/>
    <property type="match status" value="1"/>
</dbReference>
<dbReference type="GO" id="GO:0003700">
    <property type="term" value="F:DNA-binding transcription factor activity"/>
    <property type="evidence" value="ECO:0007669"/>
    <property type="project" value="InterPro"/>
</dbReference>
<evidence type="ECO:0000256" key="12">
    <source>
        <dbReference type="PROSITE-ProRule" id="PRU00169"/>
    </source>
</evidence>
<accession>A0A1M6E3A7</accession>
<comment type="catalytic activity">
    <reaction evidence="1">
        <text>ATP + protein L-histidine = ADP + protein N-phospho-L-histidine.</text>
        <dbReference type="EC" id="2.7.13.3"/>
    </reaction>
</comment>
<feature type="region of interest" description="Disordered" evidence="13">
    <location>
        <begin position="1335"/>
        <end position="1354"/>
    </location>
</feature>
<evidence type="ECO:0000256" key="6">
    <source>
        <dbReference type="ARBA" id="ARBA00022777"/>
    </source>
</evidence>
<keyword evidence="18" id="KW-1185">Reference proteome</keyword>
<dbReference type="SUPFAM" id="SSF52172">
    <property type="entry name" value="CheY-like"/>
    <property type="match status" value="1"/>
</dbReference>
<evidence type="ECO:0000256" key="5">
    <source>
        <dbReference type="ARBA" id="ARBA00022741"/>
    </source>
</evidence>
<dbReference type="GO" id="GO:0043565">
    <property type="term" value="F:sequence-specific DNA binding"/>
    <property type="evidence" value="ECO:0007669"/>
    <property type="project" value="InterPro"/>
</dbReference>
<dbReference type="InterPro" id="IPR036097">
    <property type="entry name" value="HisK_dim/P_sf"/>
</dbReference>
<evidence type="ECO:0000313" key="17">
    <source>
        <dbReference type="EMBL" id="SHI79860.1"/>
    </source>
</evidence>
<dbReference type="Pfam" id="PF02518">
    <property type="entry name" value="HATPase_c"/>
    <property type="match status" value="1"/>
</dbReference>
<evidence type="ECO:0000313" key="18">
    <source>
        <dbReference type="Proteomes" id="UP000184231"/>
    </source>
</evidence>
<dbReference type="InterPro" id="IPR005467">
    <property type="entry name" value="His_kinase_dom"/>
</dbReference>
<dbReference type="GO" id="GO:0005524">
    <property type="term" value="F:ATP binding"/>
    <property type="evidence" value="ECO:0007669"/>
    <property type="project" value="UniProtKB-KW"/>
</dbReference>
<evidence type="ECO:0000256" key="1">
    <source>
        <dbReference type="ARBA" id="ARBA00000085"/>
    </source>
</evidence>
<dbReference type="SMART" id="SM00342">
    <property type="entry name" value="HTH_ARAC"/>
    <property type="match status" value="1"/>
</dbReference>
<feature type="domain" description="HTH araC/xylS-type" evidence="14">
    <location>
        <begin position="1246"/>
        <end position="1345"/>
    </location>
</feature>
<dbReference type="Proteomes" id="UP000184231">
    <property type="component" value="Unassembled WGS sequence"/>
</dbReference>
<evidence type="ECO:0000259" key="14">
    <source>
        <dbReference type="PROSITE" id="PS01124"/>
    </source>
</evidence>
<dbReference type="Pfam" id="PF07494">
    <property type="entry name" value="Reg_prop"/>
    <property type="match status" value="1"/>
</dbReference>
<keyword evidence="4" id="KW-0808">Transferase</keyword>
<dbReference type="InterPro" id="IPR036890">
    <property type="entry name" value="HATPase_C_sf"/>
</dbReference>
<dbReference type="FunFam" id="3.30.565.10:FF:000037">
    <property type="entry name" value="Hybrid sensor histidine kinase/response regulator"/>
    <property type="match status" value="1"/>
</dbReference>
<dbReference type="InterPro" id="IPR011006">
    <property type="entry name" value="CheY-like_superfamily"/>
</dbReference>
<keyword evidence="10" id="KW-0238">DNA-binding</keyword>
<dbReference type="InterPro" id="IPR018060">
    <property type="entry name" value="HTH_AraC"/>
</dbReference>
<keyword evidence="3 12" id="KW-0597">Phosphoprotein</keyword>